<comment type="pathway">
    <text evidence="2">Carbohydrate biosynthesis; gluconeogenesis.</text>
</comment>
<dbReference type="RefSeq" id="WP_087206638.1">
    <property type="nucleotide sequence ID" value="NZ_CP021431.1"/>
</dbReference>
<dbReference type="GO" id="GO:0003941">
    <property type="term" value="F:L-serine ammonia-lyase activity"/>
    <property type="evidence" value="ECO:0007669"/>
    <property type="project" value="UniProtKB-UniRule"/>
</dbReference>
<evidence type="ECO:0000256" key="4">
    <source>
        <dbReference type="ARBA" id="ARBA00022432"/>
    </source>
</evidence>
<evidence type="ECO:0000256" key="6">
    <source>
        <dbReference type="ARBA" id="ARBA00022723"/>
    </source>
</evidence>
<evidence type="ECO:0000256" key="5">
    <source>
        <dbReference type="ARBA" id="ARBA00022485"/>
    </source>
</evidence>
<evidence type="ECO:0000259" key="13">
    <source>
        <dbReference type="Pfam" id="PF03315"/>
    </source>
</evidence>
<sequence>MFLSVFDIFKIGVGPSSSHTMGPMTAAARFLDDLRGGAEKIPGAGTLTRLGASLHGSLAFTGKGHGTDRAVILGLIGYLPASLDPDAAEELETEVRRIKRISPPGLGTLDFDPESDLVFDFGPPLPGHANGLVLSAFDERGNPYMTQTYYSVGGGFVVTEAELETEKAAKTKTLHAEKEAMGYPYPFGSAAEMLEMGRASGKSIAEMKRANECAHQNIQPRELSGQITRICDVMNAVIDRGLRIDGILPGGLSVKRRAKAMHEQLLAERGNNRSQPHVANDWLSVYAMAVNEENAAGGRVVTSPTNGAAGVVPSVVRYYRDHCIGATDAGVETMMLTASAIGGLIKHRASISGAECGCQAEVGSASAMGAAGLCAALGGTNEQIENAAEIALEHHLGMTCDPAAGLVQVPCIERNGLGAIKAVSAASLALRGDGTHFMPLDNCIETMRQTGEDMNTKYKETSLGGLAVNLPEC</sequence>
<dbReference type="Pfam" id="PF03313">
    <property type="entry name" value="SDH_alpha"/>
    <property type="match status" value="1"/>
</dbReference>
<dbReference type="PANTHER" id="PTHR30182:SF1">
    <property type="entry name" value="L-SERINE DEHYDRATASE 1"/>
    <property type="match status" value="1"/>
</dbReference>
<evidence type="ECO:0000256" key="3">
    <source>
        <dbReference type="ARBA" id="ARBA00008636"/>
    </source>
</evidence>
<comment type="cofactor">
    <cofactor evidence="1 11">
        <name>[4Fe-4S] cluster</name>
        <dbReference type="ChEBI" id="CHEBI:49883"/>
    </cofactor>
</comment>
<evidence type="ECO:0000259" key="12">
    <source>
        <dbReference type="Pfam" id="PF03313"/>
    </source>
</evidence>
<gene>
    <name evidence="14" type="primary">sdaA</name>
    <name evidence="14" type="ORF">LOKVESSMR4R_01093</name>
</gene>
<keyword evidence="9 11" id="KW-0456">Lyase</keyword>
<evidence type="ECO:0000256" key="2">
    <source>
        <dbReference type="ARBA" id="ARBA00004742"/>
    </source>
</evidence>
<dbReference type="EMBL" id="CP021431">
    <property type="protein sequence ID" value="ARU00421.1"/>
    <property type="molecule type" value="Genomic_DNA"/>
</dbReference>
<keyword evidence="7 11" id="KW-0408">Iron</keyword>
<name>A0A1Y0EAQ4_9RHOB</name>
<keyword evidence="6 11" id="KW-0479">Metal-binding</keyword>
<keyword evidence="4 11" id="KW-0312">Gluconeogenesis</keyword>
<evidence type="ECO:0000313" key="14">
    <source>
        <dbReference type="EMBL" id="ARU00421.1"/>
    </source>
</evidence>
<dbReference type="Gene3D" id="3.30.1330.90">
    <property type="entry name" value="D-3-phosphoglycerate dehydrogenase, domain 3"/>
    <property type="match status" value="1"/>
</dbReference>
<keyword evidence="8 11" id="KW-0411">Iron-sulfur</keyword>
<comment type="catalytic activity">
    <reaction evidence="10 11">
        <text>L-serine = pyruvate + NH4(+)</text>
        <dbReference type="Rhea" id="RHEA:19169"/>
        <dbReference type="ChEBI" id="CHEBI:15361"/>
        <dbReference type="ChEBI" id="CHEBI:28938"/>
        <dbReference type="ChEBI" id="CHEBI:33384"/>
        <dbReference type="EC" id="4.3.1.17"/>
    </reaction>
</comment>
<dbReference type="SUPFAM" id="SSF143548">
    <property type="entry name" value="Serine metabolism enzymes domain"/>
    <property type="match status" value="1"/>
</dbReference>
<reference evidence="14 15" key="1">
    <citation type="submission" date="2017-05" db="EMBL/GenBank/DDBJ databases">
        <title>Genome Sequence of Loktanella vestfoldensis Strain SMR4r Isolated from a Culture of the Diatom Skeletonema marinoi.</title>
        <authorList>
            <person name="Topel M."/>
            <person name="Pinder M.I.M."/>
            <person name="Johansson O.N."/>
            <person name="Kourtchenko O."/>
            <person name="Godhe A."/>
            <person name="Clarke A.K."/>
        </authorList>
    </citation>
    <scope>NUCLEOTIDE SEQUENCE [LARGE SCALE GENOMIC DNA]</scope>
    <source>
        <strain evidence="14 15">SMR4r</strain>
    </source>
</reference>
<dbReference type="FunFam" id="3.30.1330.90:FF:000001">
    <property type="entry name" value="L-serine ammonia-lyase 1"/>
    <property type="match status" value="1"/>
</dbReference>
<dbReference type="InterPro" id="IPR004644">
    <property type="entry name" value="Fe-S_L-Ser_mono"/>
</dbReference>
<dbReference type="AlphaFoldDB" id="A0A1Y0EAQ4"/>
<proteinExistence type="inferred from homology"/>
<evidence type="ECO:0000256" key="7">
    <source>
        <dbReference type="ARBA" id="ARBA00023004"/>
    </source>
</evidence>
<evidence type="ECO:0000256" key="9">
    <source>
        <dbReference type="ARBA" id="ARBA00023239"/>
    </source>
</evidence>
<comment type="similarity">
    <text evidence="3 11">Belongs to the iron-sulfur dependent L-serine dehydratase family.</text>
</comment>
<dbReference type="EC" id="4.3.1.17" evidence="11"/>
<dbReference type="PANTHER" id="PTHR30182">
    <property type="entry name" value="L-SERINE DEHYDRATASE"/>
    <property type="match status" value="1"/>
</dbReference>
<feature type="domain" description="Serine dehydratase-like alpha subunit" evidence="12">
    <location>
        <begin position="201"/>
        <end position="467"/>
    </location>
</feature>
<dbReference type="InterPro" id="IPR005131">
    <property type="entry name" value="Ser_deHydtase_bsu"/>
</dbReference>
<evidence type="ECO:0000256" key="10">
    <source>
        <dbReference type="ARBA" id="ARBA00049406"/>
    </source>
</evidence>
<organism evidence="14 15">
    <name type="scientific">Yoonia vestfoldensis</name>
    <dbReference type="NCBI Taxonomy" id="245188"/>
    <lineage>
        <taxon>Bacteria</taxon>
        <taxon>Pseudomonadati</taxon>
        <taxon>Pseudomonadota</taxon>
        <taxon>Alphaproteobacteria</taxon>
        <taxon>Rhodobacterales</taxon>
        <taxon>Paracoccaceae</taxon>
        <taxon>Yoonia</taxon>
    </lineage>
</organism>
<dbReference type="GO" id="GO:0006094">
    <property type="term" value="P:gluconeogenesis"/>
    <property type="evidence" value="ECO:0007669"/>
    <property type="project" value="UniProtKB-KW"/>
</dbReference>
<dbReference type="InterPro" id="IPR051318">
    <property type="entry name" value="Fe-S_L-Ser"/>
</dbReference>
<dbReference type="Pfam" id="PF03315">
    <property type="entry name" value="SDH_beta"/>
    <property type="match status" value="1"/>
</dbReference>
<evidence type="ECO:0000256" key="11">
    <source>
        <dbReference type="RuleBase" id="RU366059"/>
    </source>
</evidence>
<keyword evidence="5 11" id="KW-0004">4Fe-4S</keyword>
<evidence type="ECO:0000256" key="8">
    <source>
        <dbReference type="ARBA" id="ARBA00023014"/>
    </source>
</evidence>
<accession>A0A1Y0EAQ4</accession>
<keyword evidence="15" id="KW-1185">Reference proteome</keyword>
<feature type="domain" description="Serine dehydratase beta chain" evidence="13">
    <location>
        <begin position="4"/>
        <end position="161"/>
    </location>
</feature>
<dbReference type="OrthoDB" id="9805537at2"/>
<dbReference type="Proteomes" id="UP000195273">
    <property type="component" value="Chromosome"/>
</dbReference>
<dbReference type="GO" id="GO:0051539">
    <property type="term" value="F:4 iron, 4 sulfur cluster binding"/>
    <property type="evidence" value="ECO:0007669"/>
    <property type="project" value="UniProtKB-UniRule"/>
</dbReference>
<dbReference type="NCBIfam" id="TIGR00720">
    <property type="entry name" value="sda_mono"/>
    <property type="match status" value="1"/>
</dbReference>
<dbReference type="InterPro" id="IPR029009">
    <property type="entry name" value="ASB_dom_sf"/>
</dbReference>
<evidence type="ECO:0000313" key="15">
    <source>
        <dbReference type="Proteomes" id="UP000195273"/>
    </source>
</evidence>
<dbReference type="KEGG" id="lvs:LOKVESSMR4R_01093"/>
<protein>
    <recommendedName>
        <fullName evidence="11">L-serine dehydratase</fullName>
        <ecNumber evidence="11">4.3.1.17</ecNumber>
    </recommendedName>
</protein>
<dbReference type="GO" id="GO:0046872">
    <property type="term" value="F:metal ion binding"/>
    <property type="evidence" value="ECO:0007669"/>
    <property type="project" value="UniProtKB-KW"/>
</dbReference>
<dbReference type="InterPro" id="IPR005130">
    <property type="entry name" value="Ser_deHydtase-like_asu"/>
</dbReference>
<dbReference type="GO" id="GO:0009063">
    <property type="term" value="P:amino acid catabolic process"/>
    <property type="evidence" value="ECO:0007669"/>
    <property type="project" value="UniProtKB-ARBA"/>
</dbReference>
<evidence type="ECO:0000256" key="1">
    <source>
        <dbReference type="ARBA" id="ARBA00001966"/>
    </source>
</evidence>